<protein>
    <recommendedName>
        <fullName evidence="2">DNA polymerase subunit gamma-2, mitochondrial</fullName>
    </recommendedName>
</protein>
<dbReference type="Gene3D" id="3.30.930.10">
    <property type="entry name" value="Bira Bifunctional Protein, Domain 2"/>
    <property type="match status" value="1"/>
</dbReference>
<gene>
    <name evidence="1" type="ORF">B5V51_498</name>
</gene>
<dbReference type="Gene3D" id="3.40.50.800">
    <property type="entry name" value="Anticodon-binding domain"/>
    <property type="match status" value="1"/>
</dbReference>
<dbReference type="InterPro" id="IPR036621">
    <property type="entry name" value="Anticodon-bd_dom_sf"/>
</dbReference>
<reference evidence="1" key="1">
    <citation type="submission" date="2017-09" db="EMBL/GenBank/DDBJ databases">
        <title>Contemporary evolution of a Lepidopteran species, Heliothis virescens, in response to modern agricultural practices.</title>
        <authorList>
            <person name="Fritz M.L."/>
            <person name="Deyonke A.M."/>
            <person name="Papanicolaou A."/>
            <person name="Micinski S."/>
            <person name="Westbrook J."/>
            <person name="Gould F."/>
        </authorList>
    </citation>
    <scope>NUCLEOTIDE SEQUENCE [LARGE SCALE GENOMIC DNA]</scope>
    <source>
        <strain evidence="1">HvINT-</strain>
        <tissue evidence="1">Whole body</tissue>
    </source>
</reference>
<organism evidence="1">
    <name type="scientific">Heliothis virescens</name>
    <name type="common">Tobacco budworm moth</name>
    <dbReference type="NCBI Taxonomy" id="7102"/>
    <lineage>
        <taxon>Eukaryota</taxon>
        <taxon>Metazoa</taxon>
        <taxon>Ecdysozoa</taxon>
        <taxon>Arthropoda</taxon>
        <taxon>Hexapoda</taxon>
        <taxon>Insecta</taxon>
        <taxon>Pterygota</taxon>
        <taxon>Neoptera</taxon>
        <taxon>Endopterygota</taxon>
        <taxon>Lepidoptera</taxon>
        <taxon>Glossata</taxon>
        <taxon>Ditrysia</taxon>
        <taxon>Noctuoidea</taxon>
        <taxon>Noctuidae</taxon>
        <taxon>Heliothinae</taxon>
        <taxon>Heliothis</taxon>
    </lineage>
</organism>
<evidence type="ECO:0000313" key="1">
    <source>
        <dbReference type="EMBL" id="PCG72740.1"/>
    </source>
</evidence>
<evidence type="ECO:0008006" key="2">
    <source>
        <dbReference type="Google" id="ProtNLM"/>
    </source>
</evidence>
<dbReference type="AlphaFoldDB" id="A0A2A4JMW4"/>
<proteinExistence type="predicted"/>
<dbReference type="InterPro" id="IPR045864">
    <property type="entry name" value="aa-tRNA-synth_II/BPL/LPL"/>
</dbReference>
<sequence length="326" mass="37591">MNIEINKLLQLKQFFTILQSQENRVKFKMREPSKLIIKNIHVDWLQYNHIKSDKHHMPIYLNDLKHKLEHNPSTFGIVKQELLDYRKDVTLELKSQSCDLVKKSLLALELTVPHQYGMQYLMQWQRYRKYWWSSISTTPSLFSTDEIKYDNNCANVDIVAQFSTGPSPVETLSFEGNINKNTCTLTCTMNLEHALFALLLDGMSNSNKEDYLRFHRKIAPYKISIALNIGRETINGGLVCKLASSLYQRLESSKISTWLPDFSLPLDMQVKEGLGMGVLYTAILDERALEYGLFDLMNSSTTLMEKVHVADFCKYASLISGKEVIV</sequence>
<dbReference type="SUPFAM" id="SSF52954">
    <property type="entry name" value="Class II aaRS ABD-related"/>
    <property type="match status" value="1"/>
</dbReference>
<dbReference type="STRING" id="7102.A0A2A4JMW4"/>
<dbReference type="EMBL" id="NWSH01001074">
    <property type="protein sequence ID" value="PCG72740.1"/>
    <property type="molecule type" value="Genomic_DNA"/>
</dbReference>
<name>A0A2A4JMW4_HELVI</name>
<accession>A0A2A4JMW4</accession>
<comment type="caution">
    <text evidence="1">The sequence shown here is derived from an EMBL/GenBank/DDBJ whole genome shotgun (WGS) entry which is preliminary data.</text>
</comment>